<evidence type="ECO:0000313" key="3">
    <source>
        <dbReference type="Proteomes" id="UP001497382"/>
    </source>
</evidence>
<dbReference type="GO" id="GO:0003676">
    <property type="term" value="F:nucleic acid binding"/>
    <property type="evidence" value="ECO:0007669"/>
    <property type="project" value="InterPro"/>
</dbReference>
<protein>
    <recommendedName>
        <fullName evidence="1">Integrase catalytic domain-containing protein</fullName>
    </recommendedName>
</protein>
<dbReference type="Proteomes" id="UP001497382">
    <property type="component" value="Unassembled WGS sequence"/>
</dbReference>
<dbReference type="Gene3D" id="3.30.420.10">
    <property type="entry name" value="Ribonuclease H-like superfamily/Ribonuclease H"/>
    <property type="match status" value="1"/>
</dbReference>
<evidence type="ECO:0000313" key="2">
    <source>
        <dbReference type="EMBL" id="CAL1264761.1"/>
    </source>
</evidence>
<dbReference type="SUPFAM" id="SSF53098">
    <property type="entry name" value="Ribonuclease H-like"/>
    <property type="match status" value="1"/>
</dbReference>
<dbReference type="Pfam" id="PF00665">
    <property type="entry name" value="rve"/>
    <property type="match status" value="1"/>
</dbReference>
<dbReference type="GO" id="GO:0015074">
    <property type="term" value="P:DNA integration"/>
    <property type="evidence" value="ECO:0007669"/>
    <property type="project" value="InterPro"/>
</dbReference>
<accession>A0AAV1Z1H8</accession>
<comment type="caution">
    <text evidence="2">The sequence shown here is derived from an EMBL/GenBank/DDBJ whole genome shotgun (WGS) entry which is preliminary data.</text>
</comment>
<name>A0AAV1Z1H8_9ARAC</name>
<dbReference type="InterPro" id="IPR012337">
    <property type="entry name" value="RNaseH-like_sf"/>
</dbReference>
<dbReference type="InterPro" id="IPR001584">
    <property type="entry name" value="Integrase_cat-core"/>
</dbReference>
<dbReference type="InterPro" id="IPR036397">
    <property type="entry name" value="RNaseH_sf"/>
</dbReference>
<dbReference type="PROSITE" id="PS50994">
    <property type="entry name" value="INTEGRASE"/>
    <property type="match status" value="1"/>
</dbReference>
<keyword evidence="3" id="KW-1185">Reference proteome</keyword>
<feature type="domain" description="Integrase catalytic" evidence="1">
    <location>
        <begin position="50"/>
        <end position="217"/>
    </location>
</feature>
<evidence type="ECO:0000259" key="1">
    <source>
        <dbReference type="PROSITE" id="PS50994"/>
    </source>
</evidence>
<sequence length="251" mass="29772">MNRAYEDPSHVASFGGVESLYRAAQGQISKKEIQKWLQGVNSYTLHKGIRKKFPTNRVIVYAIDQQWQADLVDLVSLLKFNKGYRYILKCIDILSKYAWVVPLKRKRGEDITNAFKVIFKDRRPRYLQTDQGTEFKNEKFQHFLKENKIKFFTTFNATKASVVERFNRTLKTKMYKYFTFKNTHNYIDVLDQLVHSYNHTYHSSIKRAPVEVNSENEQDVCSTLYGNMENSKRKPHVFFRKVTPWAFLKLN</sequence>
<dbReference type="PANTHER" id="PTHR46585:SF1">
    <property type="entry name" value="CHROMO DOMAIN-CONTAINING PROTEIN"/>
    <property type="match status" value="1"/>
</dbReference>
<reference evidence="2 3" key="1">
    <citation type="submission" date="2024-04" db="EMBL/GenBank/DDBJ databases">
        <authorList>
            <person name="Rising A."/>
            <person name="Reimegard J."/>
            <person name="Sonavane S."/>
            <person name="Akerstrom W."/>
            <person name="Nylinder S."/>
            <person name="Hedman E."/>
            <person name="Kallberg Y."/>
        </authorList>
    </citation>
    <scope>NUCLEOTIDE SEQUENCE [LARGE SCALE GENOMIC DNA]</scope>
</reference>
<organism evidence="2 3">
    <name type="scientific">Larinioides sclopetarius</name>
    <dbReference type="NCBI Taxonomy" id="280406"/>
    <lineage>
        <taxon>Eukaryota</taxon>
        <taxon>Metazoa</taxon>
        <taxon>Ecdysozoa</taxon>
        <taxon>Arthropoda</taxon>
        <taxon>Chelicerata</taxon>
        <taxon>Arachnida</taxon>
        <taxon>Araneae</taxon>
        <taxon>Araneomorphae</taxon>
        <taxon>Entelegynae</taxon>
        <taxon>Araneoidea</taxon>
        <taxon>Araneidae</taxon>
        <taxon>Larinioides</taxon>
    </lineage>
</organism>
<dbReference type="EMBL" id="CAXIEN010000014">
    <property type="protein sequence ID" value="CAL1264761.1"/>
    <property type="molecule type" value="Genomic_DNA"/>
</dbReference>
<dbReference type="PANTHER" id="PTHR46585">
    <property type="entry name" value="INTEGRASE CORE DOMAIN CONTAINING PROTEIN"/>
    <property type="match status" value="1"/>
</dbReference>
<dbReference type="AlphaFoldDB" id="A0AAV1Z1H8"/>
<gene>
    <name evidence="2" type="ORF">LARSCL_LOCUS2141</name>
</gene>
<proteinExistence type="predicted"/>